<proteinExistence type="predicted"/>
<dbReference type="RefSeq" id="XP_007415736.1">
    <property type="nucleotide sequence ID" value="XM_007415674.1"/>
</dbReference>
<evidence type="ECO:0000313" key="2">
    <source>
        <dbReference type="Proteomes" id="UP000001072"/>
    </source>
</evidence>
<keyword evidence="2" id="KW-1185">Reference proteome</keyword>
<name>F4S2Z5_MELLP</name>
<organism evidence="2">
    <name type="scientific">Melampsora larici-populina (strain 98AG31 / pathotype 3-4-7)</name>
    <name type="common">Poplar leaf rust fungus</name>
    <dbReference type="NCBI Taxonomy" id="747676"/>
    <lineage>
        <taxon>Eukaryota</taxon>
        <taxon>Fungi</taxon>
        <taxon>Dikarya</taxon>
        <taxon>Basidiomycota</taxon>
        <taxon>Pucciniomycotina</taxon>
        <taxon>Pucciniomycetes</taxon>
        <taxon>Pucciniales</taxon>
        <taxon>Melampsoraceae</taxon>
        <taxon>Melampsora</taxon>
    </lineage>
</organism>
<dbReference type="InParanoid" id="F4S2Z5"/>
<reference evidence="2" key="1">
    <citation type="journal article" date="2011" name="Proc. Natl. Acad. Sci. U.S.A.">
        <title>Obligate biotrophy features unraveled by the genomic analysis of rust fungi.</title>
        <authorList>
            <person name="Duplessis S."/>
            <person name="Cuomo C.A."/>
            <person name="Lin Y.-C."/>
            <person name="Aerts A."/>
            <person name="Tisserant E."/>
            <person name="Veneault-Fourrey C."/>
            <person name="Joly D.L."/>
            <person name="Hacquard S."/>
            <person name="Amselem J."/>
            <person name="Cantarel B.L."/>
            <person name="Chiu R."/>
            <person name="Coutinho P.M."/>
            <person name="Feau N."/>
            <person name="Field M."/>
            <person name="Frey P."/>
            <person name="Gelhaye E."/>
            <person name="Goldberg J."/>
            <person name="Grabherr M.G."/>
            <person name="Kodira C.D."/>
            <person name="Kohler A."/>
            <person name="Kuees U."/>
            <person name="Lindquist E.A."/>
            <person name="Lucas S.M."/>
            <person name="Mago R."/>
            <person name="Mauceli E."/>
            <person name="Morin E."/>
            <person name="Murat C."/>
            <person name="Pangilinan J.L."/>
            <person name="Park R."/>
            <person name="Pearson M."/>
            <person name="Quesneville H."/>
            <person name="Rouhier N."/>
            <person name="Sakthikumar S."/>
            <person name="Salamov A.A."/>
            <person name="Schmutz J."/>
            <person name="Selles B."/>
            <person name="Shapiro H."/>
            <person name="Tanguay P."/>
            <person name="Tuskan G.A."/>
            <person name="Henrissat B."/>
            <person name="Van de Peer Y."/>
            <person name="Rouze P."/>
            <person name="Ellis J.G."/>
            <person name="Dodds P.N."/>
            <person name="Schein J.E."/>
            <person name="Zhong S."/>
            <person name="Hamelin R.C."/>
            <person name="Grigoriev I.V."/>
            <person name="Szabo L.J."/>
            <person name="Martin F."/>
        </authorList>
    </citation>
    <scope>NUCLEOTIDE SEQUENCE [LARGE SCALE GENOMIC DNA]</scope>
    <source>
        <strain evidence="2">98AG31 / pathotype 3-4-7</strain>
    </source>
</reference>
<dbReference type="KEGG" id="mlr:MELLADRAFT_92843"/>
<dbReference type="VEuPathDB" id="FungiDB:MELLADRAFT_92843"/>
<protein>
    <submittedName>
        <fullName evidence="1">Uncharacterized protein</fullName>
    </submittedName>
</protein>
<dbReference type="GeneID" id="18936393"/>
<accession>F4S2Z5</accession>
<dbReference type="HOGENOM" id="CLU_3032876_0_0_1"/>
<sequence>MADGLNKPRHITALCRLVSMDKIDAVLRTVMFILYGNRYKNQEKHLLSTMFQVYL</sequence>
<dbReference type="STRING" id="747676.F4S2Z5"/>
<gene>
    <name evidence="1" type="ORF">MELLADRAFT_92843</name>
</gene>
<dbReference type="EMBL" id="GL883142">
    <property type="protein sequence ID" value="EGG00888.1"/>
    <property type="molecule type" value="Genomic_DNA"/>
</dbReference>
<dbReference type="Proteomes" id="UP000001072">
    <property type="component" value="Unassembled WGS sequence"/>
</dbReference>
<dbReference type="AlphaFoldDB" id="F4S2Z5"/>
<evidence type="ECO:0000313" key="1">
    <source>
        <dbReference type="EMBL" id="EGG00888.1"/>
    </source>
</evidence>
<dbReference type="OrthoDB" id="2384148at2759"/>